<dbReference type="SUPFAM" id="SSF51905">
    <property type="entry name" value="FAD/NAD(P)-binding domain"/>
    <property type="match status" value="1"/>
</dbReference>
<comment type="cofactor">
    <cofactor evidence="1">
        <name>FAD</name>
        <dbReference type="ChEBI" id="CHEBI:57692"/>
    </cofactor>
</comment>
<reference evidence="6 7" key="1">
    <citation type="submission" date="2019-12" db="EMBL/GenBank/DDBJ databases">
        <title>Whole genome sequencing of endophytic Actinobacterium Micromonospora sp. MPMI6T.</title>
        <authorList>
            <person name="Evv R."/>
            <person name="Podile A.R."/>
        </authorList>
    </citation>
    <scope>NUCLEOTIDE SEQUENCE [LARGE SCALE GENOMIC DNA]</scope>
    <source>
        <strain evidence="6 7">MPMI6</strain>
    </source>
</reference>
<dbReference type="PANTHER" id="PTHR43004">
    <property type="entry name" value="TRK SYSTEM POTASSIUM UPTAKE PROTEIN"/>
    <property type="match status" value="1"/>
</dbReference>
<comment type="caution">
    <text evidence="6">The sequence shown here is derived from an EMBL/GenBank/DDBJ whole genome shotgun (WGS) entry which is preliminary data.</text>
</comment>
<keyword evidence="7" id="KW-1185">Reference proteome</keyword>
<evidence type="ECO:0000256" key="4">
    <source>
        <dbReference type="SAM" id="MobiDB-lite"/>
    </source>
</evidence>
<feature type="domain" description="FAD-binding" evidence="5">
    <location>
        <begin position="27"/>
        <end position="104"/>
    </location>
</feature>
<sequence>MSRRPPGGRWGTGTARRSTSPGADPAVPVLVVGGGPVGLSLAIRLAQLGVPATLVERHPDTATFPKGRALSIRTMEIYRSWGLEAEITAAGLPREHLAFFTGRTLVDPDGTRITTD</sequence>
<evidence type="ECO:0000259" key="5">
    <source>
        <dbReference type="Pfam" id="PF01494"/>
    </source>
</evidence>
<evidence type="ECO:0000313" key="7">
    <source>
        <dbReference type="Proteomes" id="UP000823521"/>
    </source>
</evidence>
<accession>A0ABS3VXE3</accession>
<evidence type="ECO:0000256" key="3">
    <source>
        <dbReference type="ARBA" id="ARBA00022827"/>
    </source>
</evidence>
<dbReference type="Pfam" id="PF01494">
    <property type="entry name" value="FAD_binding_3"/>
    <property type="match status" value="1"/>
</dbReference>
<feature type="non-terminal residue" evidence="6">
    <location>
        <position position="116"/>
    </location>
</feature>
<keyword evidence="2" id="KW-0285">Flavoprotein</keyword>
<dbReference type="InterPro" id="IPR050641">
    <property type="entry name" value="RIFMO-like"/>
</dbReference>
<dbReference type="PANTHER" id="PTHR43004:SF19">
    <property type="entry name" value="BINDING MONOOXYGENASE, PUTATIVE (JCVI)-RELATED"/>
    <property type="match status" value="1"/>
</dbReference>
<dbReference type="Proteomes" id="UP000823521">
    <property type="component" value="Unassembled WGS sequence"/>
</dbReference>
<feature type="region of interest" description="Disordered" evidence="4">
    <location>
        <begin position="1"/>
        <end position="25"/>
    </location>
</feature>
<evidence type="ECO:0000256" key="2">
    <source>
        <dbReference type="ARBA" id="ARBA00022630"/>
    </source>
</evidence>
<name>A0ABS3VXE3_MICEH</name>
<keyword evidence="3" id="KW-0274">FAD</keyword>
<dbReference type="InterPro" id="IPR002938">
    <property type="entry name" value="FAD-bd"/>
</dbReference>
<evidence type="ECO:0000256" key="1">
    <source>
        <dbReference type="ARBA" id="ARBA00001974"/>
    </source>
</evidence>
<protein>
    <submittedName>
        <fullName evidence="6">NAD-binding protein</fullName>
    </submittedName>
</protein>
<evidence type="ECO:0000313" key="6">
    <source>
        <dbReference type="EMBL" id="MBO4209141.1"/>
    </source>
</evidence>
<proteinExistence type="predicted"/>
<gene>
    <name evidence="6" type="ORF">GSF22_24540</name>
</gene>
<dbReference type="Gene3D" id="3.50.50.60">
    <property type="entry name" value="FAD/NAD(P)-binding domain"/>
    <property type="match status" value="1"/>
</dbReference>
<dbReference type="EMBL" id="WVUH01000267">
    <property type="protein sequence ID" value="MBO4209141.1"/>
    <property type="molecule type" value="Genomic_DNA"/>
</dbReference>
<dbReference type="InterPro" id="IPR036188">
    <property type="entry name" value="FAD/NAD-bd_sf"/>
</dbReference>
<organism evidence="6 7">
    <name type="scientific">Micromonospora echinofusca</name>
    <dbReference type="NCBI Taxonomy" id="47858"/>
    <lineage>
        <taxon>Bacteria</taxon>
        <taxon>Bacillati</taxon>
        <taxon>Actinomycetota</taxon>
        <taxon>Actinomycetes</taxon>
        <taxon>Micromonosporales</taxon>
        <taxon>Micromonosporaceae</taxon>
        <taxon>Micromonospora</taxon>
    </lineage>
</organism>